<evidence type="ECO:0000313" key="3">
    <source>
        <dbReference type="Proteomes" id="UP000499080"/>
    </source>
</evidence>
<organism evidence="2 3">
    <name type="scientific">Araneus ventricosus</name>
    <name type="common">Orbweaver spider</name>
    <name type="synonym">Epeira ventricosa</name>
    <dbReference type="NCBI Taxonomy" id="182803"/>
    <lineage>
        <taxon>Eukaryota</taxon>
        <taxon>Metazoa</taxon>
        <taxon>Ecdysozoa</taxon>
        <taxon>Arthropoda</taxon>
        <taxon>Chelicerata</taxon>
        <taxon>Arachnida</taxon>
        <taxon>Araneae</taxon>
        <taxon>Araneomorphae</taxon>
        <taxon>Entelegynae</taxon>
        <taxon>Araneoidea</taxon>
        <taxon>Araneidae</taxon>
        <taxon>Araneus</taxon>
    </lineage>
</organism>
<dbReference type="OrthoDB" id="20277at2759"/>
<comment type="caution">
    <text evidence="2">The sequence shown here is derived from an EMBL/GenBank/DDBJ whole genome shotgun (WGS) entry which is preliminary data.</text>
</comment>
<dbReference type="AlphaFoldDB" id="A0A4Y2BQ50"/>
<comment type="similarity">
    <text evidence="1">Belongs to the UPF0488 family.</text>
</comment>
<accession>A0A4Y2BQ50</accession>
<protein>
    <submittedName>
        <fullName evidence="2">Uncharacterized protein</fullName>
    </submittedName>
</protein>
<evidence type="ECO:0000313" key="2">
    <source>
        <dbReference type="EMBL" id="GBL94188.1"/>
    </source>
</evidence>
<dbReference type="EMBL" id="BGPR01000100">
    <property type="protein sequence ID" value="GBL94188.1"/>
    <property type="molecule type" value="Genomic_DNA"/>
</dbReference>
<proteinExistence type="inferred from homology"/>
<dbReference type="PANTHER" id="PTHR13602:SF2">
    <property type="entry name" value="UPF0488 PROTEIN C8ORF33"/>
    <property type="match status" value="1"/>
</dbReference>
<sequence length="188" mass="21889">MCKRAINIALHIQNSIWLWQMKLHQEKLARNRIVTNKFTTKIDTPSERACDFRSNEEEATDNNSTFEDELYWCQRHLEEKLHAKRVSPREAQSILKSLKLLSNSKTPFVKKRQVMRLTCGDYRQAMQKQTKEIQHLIHDSELDHVENISSGRALRKAASSSTSNEIESHAATFMFNFPEPEGGQDIFK</sequence>
<dbReference type="Proteomes" id="UP000499080">
    <property type="component" value="Unassembled WGS sequence"/>
</dbReference>
<name>A0A4Y2BQ50_ARAVE</name>
<dbReference type="PANTHER" id="PTHR13602">
    <property type="entry name" value="UPF0488 PROTEIN C8ORF33"/>
    <property type="match status" value="1"/>
</dbReference>
<evidence type="ECO:0000256" key="1">
    <source>
        <dbReference type="ARBA" id="ARBA00005707"/>
    </source>
</evidence>
<dbReference type="Pfam" id="PF15393">
    <property type="entry name" value="DUF4615"/>
    <property type="match status" value="1"/>
</dbReference>
<dbReference type="InterPro" id="IPR029274">
    <property type="entry name" value="DUF4615"/>
</dbReference>
<reference evidence="2 3" key="1">
    <citation type="journal article" date="2019" name="Sci. Rep.">
        <title>Orb-weaving spider Araneus ventricosus genome elucidates the spidroin gene catalogue.</title>
        <authorList>
            <person name="Kono N."/>
            <person name="Nakamura H."/>
            <person name="Ohtoshi R."/>
            <person name="Moran D.A.P."/>
            <person name="Shinohara A."/>
            <person name="Yoshida Y."/>
            <person name="Fujiwara M."/>
            <person name="Mori M."/>
            <person name="Tomita M."/>
            <person name="Arakawa K."/>
        </authorList>
    </citation>
    <scope>NUCLEOTIDE SEQUENCE [LARGE SCALE GENOMIC DNA]</scope>
</reference>
<gene>
    <name evidence="2" type="ORF">AVEN_163514_1</name>
</gene>
<keyword evidence="3" id="KW-1185">Reference proteome</keyword>